<accession>A0A1E7XCA1</accession>
<evidence type="ECO:0000313" key="1">
    <source>
        <dbReference type="EMBL" id="OFA10734.1"/>
    </source>
</evidence>
<comment type="caution">
    <text evidence="1">The sequence shown here is derived from an EMBL/GenBank/DDBJ whole genome shotgun (WGS) entry which is preliminary data.</text>
</comment>
<organism evidence="1 2">
    <name type="scientific">Lentilactobacillus sunkii</name>
    <dbReference type="NCBI Taxonomy" id="481719"/>
    <lineage>
        <taxon>Bacteria</taxon>
        <taxon>Bacillati</taxon>
        <taxon>Bacillota</taxon>
        <taxon>Bacilli</taxon>
        <taxon>Lactobacillales</taxon>
        <taxon>Lactobacillaceae</taxon>
        <taxon>Lentilactobacillus</taxon>
    </lineage>
</organism>
<protein>
    <submittedName>
        <fullName evidence="1">Uncharacterized protein</fullName>
    </submittedName>
</protein>
<evidence type="ECO:0000313" key="2">
    <source>
        <dbReference type="Proteomes" id="UP000177010"/>
    </source>
</evidence>
<name>A0A1E7XCA1_9LACO</name>
<dbReference type="AlphaFoldDB" id="A0A1E7XCA1"/>
<reference evidence="1 2" key="1">
    <citation type="submission" date="2016-09" db="EMBL/GenBank/DDBJ databases">
        <title>Genome Sequence of Lactobacillus sunkii Strain CG01.</title>
        <authorList>
            <person name="Poehlein A."/>
            <person name="Gabris C."/>
            <person name="Bengelsdorf F.R."/>
            <person name="Duerre P."/>
            <person name="Daniel R."/>
        </authorList>
    </citation>
    <scope>NUCLEOTIDE SEQUENCE [LARGE SCALE GENOMIC DNA]</scope>
    <source>
        <strain evidence="1 2">CG_D</strain>
    </source>
</reference>
<gene>
    <name evidence="1" type="ORF">LASUN_16410</name>
</gene>
<dbReference type="Gene3D" id="1.10.287.950">
    <property type="entry name" value="Methyl-accepting chemotaxis protein"/>
    <property type="match status" value="1"/>
</dbReference>
<dbReference type="STRING" id="481719.LASUN_16410"/>
<proteinExistence type="predicted"/>
<dbReference type="EMBL" id="MIQE01000014">
    <property type="protein sequence ID" value="OFA10734.1"/>
    <property type="molecule type" value="Genomic_DNA"/>
</dbReference>
<dbReference type="Proteomes" id="UP000177010">
    <property type="component" value="Unassembled WGS sequence"/>
</dbReference>
<sequence length="150" mass="15964">MTYYVTLDTDGWVTGTPATEQATDSSLTAVDIPVTSIQYFLRYPTKYRVVSGELQAPANLPDLDIDSLKSIVDQQASQLSTALDTINQQNDLIKASDATIQNLQATAGDLGSQLAQSSVTISNLQAALGTIGGSVAQLEDRVKELTPTTK</sequence>